<dbReference type="GeneID" id="112869548"/>
<keyword evidence="1" id="KW-0732">Signal</keyword>
<feature type="signal peptide" evidence="1">
    <location>
        <begin position="1"/>
        <end position="19"/>
    </location>
</feature>
<gene>
    <name evidence="3" type="primary">DEFB119</name>
</gene>
<name>A0A6P6IJT0_PUMCO</name>
<evidence type="ECO:0000313" key="2">
    <source>
        <dbReference type="Proteomes" id="UP000515131"/>
    </source>
</evidence>
<dbReference type="CTD" id="245932"/>
<keyword evidence="2" id="KW-1185">Reference proteome</keyword>
<sequence>MKLLLFLLLLLAMEPVVSAECWMNGHCRLGCKSDEDSLIRCSNRKWCCVLSRYLTVQPMTVERIQPWTVPPMSKQVEHKAKPGFSFPTCEVGTIDNLKAQDCGKKEVK</sequence>
<evidence type="ECO:0000313" key="3">
    <source>
        <dbReference type="RefSeq" id="XP_025788476.1"/>
    </source>
</evidence>
<reference evidence="3" key="1">
    <citation type="submission" date="2025-08" db="UniProtKB">
        <authorList>
            <consortium name="RefSeq"/>
        </authorList>
    </citation>
    <scope>IDENTIFICATION</scope>
    <source>
        <tissue evidence="3">Blood</tissue>
    </source>
</reference>
<dbReference type="Proteomes" id="UP000515131">
    <property type="component" value="Unplaced"/>
</dbReference>
<evidence type="ECO:0000256" key="1">
    <source>
        <dbReference type="SAM" id="SignalP"/>
    </source>
</evidence>
<dbReference type="AlphaFoldDB" id="A0A6P6IJT0"/>
<dbReference type="KEGG" id="pcoo:112869548"/>
<accession>A0A6P6IJT0</accession>
<protein>
    <submittedName>
        <fullName evidence="3">Beta-defensin 119</fullName>
    </submittedName>
</protein>
<feature type="chain" id="PRO_5027918055" evidence="1">
    <location>
        <begin position="20"/>
        <end position="108"/>
    </location>
</feature>
<organism evidence="2 3">
    <name type="scientific">Puma concolor</name>
    <name type="common">Mountain lion</name>
    <name type="synonym">Felis concolor</name>
    <dbReference type="NCBI Taxonomy" id="9696"/>
    <lineage>
        <taxon>Eukaryota</taxon>
        <taxon>Metazoa</taxon>
        <taxon>Chordata</taxon>
        <taxon>Craniata</taxon>
        <taxon>Vertebrata</taxon>
        <taxon>Euteleostomi</taxon>
        <taxon>Mammalia</taxon>
        <taxon>Eutheria</taxon>
        <taxon>Laurasiatheria</taxon>
        <taxon>Carnivora</taxon>
        <taxon>Feliformia</taxon>
        <taxon>Felidae</taxon>
        <taxon>Felinae</taxon>
        <taxon>Puma</taxon>
    </lineage>
</organism>
<dbReference type="RefSeq" id="XP_025788476.1">
    <property type="nucleotide sequence ID" value="XM_025932691.1"/>
</dbReference>
<proteinExistence type="predicted"/>